<dbReference type="GO" id="GO:0005737">
    <property type="term" value="C:cytoplasm"/>
    <property type="evidence" value="ECO:0007669"/>
    <property type="project" value="TreeGrafter"/>
</dbReference>
<dbReference type="PANTHER" id="PTHR11086:SF22">
    <property type="entry name" value="TRNA-SPECIFIC ADENOSINE DEAMINASE"/>
    <property type="match status" value="1"/>
</dbReference>
<evidence type="ECO:0000313" key="4">
    <source>
        <dbReference type="Proteomes" id="UP000176867"/>
    </source>
</evidence>
<organism evidence="3 4">
    <name type="scientific">Candidatus Kaiserbacteria bacterium RIFOXYD1_FULL_47_14</name>
    <dbReference type="NCBI Taxonomy" id="1798533"/>
    <lineage>
        <taxon>Bacteria</taxon>
        <taxon>Candidatus Kaiseribacteriota</taxon>
    </lineage>
</organism>
<dbReference type="Pfam" id="PF00383">
    <property type="entry name" value="dCMP_cyt_deam_1"/>
    <property type="match status" value="1"/>
</dbReference>
<reference evidence="3 4" key="1">
    <citation type="journal article" date="2016" name="Nat. Commun.">
        <title>Thousands of microbial genomes shed light on interconnected biogeochemical processes in an aquifer system.</title>
        <authorList>
            <person name="Anantharaman K."/>
            <person name="Brown C.T."/>
            <person name="Hug L.A."/>
            <person name="Sharon I."/>
            <person name="Castelle C.J."/>
            <person name="Probst A.J."/>
            <person name="Thomas B.C."/>
            <person name="Singh A."/>
            <person name="Wilkins M.J."/>
            <person name="Karaoz U."/>
            <person name="Brodie E.L."/>
            <person name="Williams K.H."/>
            <person name="Hubbard S.S."/>
            <person name="Banfield J.F."/>
        </authorList>
    </citation>
    <scope>NUCLEOTIDE SEQUENCE [LARGE SCALE GENOMIC DNA]</scope>
</reference>
<sequence length="260" mass="29586">MEFFERYREISDELWLIGEDLAAEFSILHTEIRAIDPSLIREMLIPLNLFQNIEVLSGNNIAKVTATKLVTVSERVSHSVVEKYFPQAQVMYDTVFLRYDENNVKSLKPVGFNRESHDPFDLKMMSLAYNEADKSSCWWRHVGTVLVKDGGVIATNHNEHVPDEQMPYVFGDPRDFIEAGKLSHFASSLHSEMMALIEAMRKGIRTTGMDIYVSVFPCPNCAKVIAYSGIKRCFFGSGHASLDGERILKEKNVELIYVPL</sequence>
<protein>
    <recommendedName>
        <fullName evidence="2">CMP/dCMP-type deaminase domain-containing protein</fullName>
    </recommendedName>
</protein>
<evidence type="ECO:0000259" key="2">
    <source>
        <dbReference type="PROSITE" id="PS51747"/>
    </source>
</evidence>
<dbReference type="EMBL" id="MFMU01000021">
    <property type="protein sequence ID" value="OGG92731.1"/>
    <property type="molecule type" value="Genomic_DNA"/>
</dbReference>
<dbReference type="InterPro" id="IPR015517">
    <property type="entry name" value="dCMP_deaminase-rel"/>
</dbReference>
<dbReference type="InterPro" id="IPR016193">
    <property type="entry name" value="Cytidine_deaminase-like"/>
</dbReference>
<keyword evidence="1" id="KW-0378">Hydrolase</keyword>
<dbReference type="PROSITE" id="PS51747">
    <property type="entry name" value="CYT_DCMP_DEAMINASES_2"/>
    <property type="match status" value="1"/>
</dbReference>
<accession>A0A1F6G3M8</accession>
<dbReference type="AlphaFoldDB" id="A0A1F6G3M8"/>
<comment type="caution">
    <text evidence="3">The sequence shown here is derived from an EMBL/GenBank/DDBJ whole genome shotgun (WGS) entry which is preliminary data.</text>
</comment>
<dbReference type="Gene3D" id="3.40.140.10">
    <property type="entry name" value="Cytidine Deaminase, domain 2"/>
    <property type="match status" value="1"/>
</dbReference>
<proteinExistence type="predicted"/>
<dbReference type="STRING" id="1798533.A2609_01360"/>
<name>A0A1F6G3M8_9BACT</name>
<evidence type="ECO:0000256" key="1">
    <source>
        <dbReference type="ARBA" id="ARBA00022801"/>
    </source>
</evidence>
<dbReference type="PANTHER" id="PTHR11086">
    <property type="entry name" value="DEOXYCYTIDYLATE DEAMINASE-RELATED"/>
    <property type="match status" value="1"/>
</dbReference>
<dbReference type="InterPro" id="IPR002125">
    <property type="entry name" value="CMP_dCMP_dom"/>
</dbReference>
<dbReference type="SUPFAM" id="SSF53927">
    <property type="entry name" value="Cytidine deaminase-like"/>
    <property type="match status" value="1"/>
</dbReference>
<dbReference type="GO" id="GO:0004132">
    <property type="term" value="F:dCMP deaminase activity"/>
    <property type="evidence" value="ECO:0007669"/>
    <property type="project" value="TreeGrafter"/>
</dbReference>
<evidence type="ECO:0000313" key="3">
    <source>
        <dbReference type="EMBL" id="OGG92731.1"/>
    </source>
</evidence>
<gene>
    <name evidence="3" type="ORF">A2609_01360</name>
</gene>
<feature type="domain" description="CMP/dCMP-type deaminase" evidence="2">
    <location>
        <begin position="119"/>
        <end position="250"/>
    </location>
</feature>
<dbReference type="Proteomes" id="UP000176867">
    <property type="component" value="Unassembled WGS sequence"/>
</dbReference>